<feature type="domain" description="Carbohydrate kinase PfkB" evidence="5">
    <location>
        <begin position="29"/>
        <end position="335"/>
    </location>
</feature>
<dbReference type="PANTHER" id="PTHR42774">
    <property type="entry name" value="PHOSPHOTRANSFERASE SYSTEM TRANSPORT PROTEIN"/>
    <property type="match status" value="1"/>
</dbReference>
<evidence type="ECO:0000256" key="2">
    <source>
        <dbReference type="ARBA" id="ARBA00022679"/>
    </source>
</evidence>
<dbReference type="Gene3D" id="3.40.1190.20">
    <property type="match status" value="1"/>
</dbReference>
<comment type="caution">
    <text evidence="6">The sequence shown here is derived from an EMBL/GenBank/DDBJ whole genome shotgun (WGS) entry which is preliminary data.</text>
</comment>
<dbReference type="Proteomes" id="UP001157974">
    <property type="component" value="Unassembled WGS sequence"/>
</dbReference>
<sequence>MAFVMSAGTSKPVAVKRVDNAVPAEIRSRKVVGLGAAAIDLLASVDTFPNPDDKIRTVSFEVAGGGNCANTLTAVSRLGLPCSILTKIGDDGTGKQIISELEGEGVDTSNVIVQQNMNSPFTYVLTERAGGTRTCIHTPSDSELHPWEVKSEWLEEADHLHLDGRHTLAAIEIAKLAIERGVPISLDVEKDRPHIRELLPLADFIITNQRYPKVFGEDVYSGMHSLLRLGRAKFVITTLGADGSLFMCKRNAEDHDTADLDLKVMEFEDGEQAVLVRCPAEKVNQVVDSTGAGDAFIGGIIYGLVSALPLWKMLKLSSRVASVKLGQPGARKGLPLRPSMDQELLI</sequence>
<evidence type="ECO:0000313" key="6">
    <source>
        <dbReference type="EMBL" id="KAJ8903849.1"/>
    </source>
</evidence>
<dbReference type="PROSITE" id="PS00584">
    <property type="entry name" value="PFKB_KINASES_2"/>
    <property type="match status" value="1"/>
</dbReference>
<dbReference type="GO" id="GO:0016301">
    <property type="term" value="F:kinase activity"/>
    <property type="evidence" value="ECO:0007669"/>
    <property type="project" value="UniProtKB-KW"/>
</dbReference>
<keyword evidence="2 4" id="KW-0808">Transferase</keyword>
<dbReference type="PANTHER" id="PTHR42774:SF3">
    <property type="entry name" value="KETOHEXOKINASE"/>
    <property type="match status" value="1"/>
</dbReference>
<dbReference type="Pfam" id="PF00294">
    <property type="entry name" value="PfkB"/>
    <property type="match status" value="1"/>
</dbReference>
<evidence type="ECO:0000313" key="7">
    <source>
        <dbReference type="Proteomes" id="UP001157974"/>
    </source>
</evidence>
<keyword evidence="7" id="KW-1185">Reference proteome</keyword>
<evidence type="ECO:0000256" key="4">
    <source>
        <dbReference type="RuleBase" id="RU003704"/>
    </source>
</evidence>
<dbReference type="InterPro" id="IPR002173">
    <property type="entry name" value="Carboh/pur_kinase_PfkB_CS"/>
</dbReference>
<accession>A0AAV8UPA3</accession>
<evidence type="ECO:0000259" key="5">
    <source>
        <dbReference type="Pfam" id="PF00294"/>
    </source>
</evidence>
<dbReference type="PRINTS" id="PR00990">
    <property type="entry name" value="RIBOKINASE"/>
</dbReference>
<reference evidence="6 7" key="1">
    <citation type="journal article" date="2023" name="Nat. Commun.">
        <title>Origin of minicircular mitochondrial genomes in red algae.</title>
        <authorList>
            <person name="Lee Y."/>
            <person name="Cho C.H."/>
            <person name="Lee Y.M."/>
            <person name="Park S.I."/>
            <person name="Yang J.H."/>
            <person name="West J.A."/>
            <person name="Bhattacharya D."/>
            <person name="Yoon H.S."/>
        </authorList>
    </citation>
    <scope>NUCLEOTIDE SEQUENCE [LARGE SCALE GENOMIC DNA]</scope>
    <source>
        <strain evidence="6 7">CCMP1338</strain>
        <tissue evidence="6">Whole cell</tissue>
    </source>
</reference>
<dbReference type="InterPro" id="IPR029056">
    <property type="entry name" value="Ribokinase-like"/>
</dbReference>
<dbReference type="SUPFAM" id="SSF53613">
    <property type="entry name" value="Ribokinase-like"/>
    <property type="match status" value="1"/>
</dbReference>
<evidence type="ECO:0000256" key="1">
    <source>
        <dbReference type="ARBA" id="ARBA00010688"/>
    </source>
</evidence>
<evidence type="ECO:0000256" key="3">
    <source>
        <dbReference type="ARBA" id="ARBA00022777"/>
    </source>
</evidence>
<dbReference type="InterPro" id="IPR002139">
    <property type="entry name" value="Ribo/fructo_kinase"/>
</dbReference>
<keyword evidence="3 4" id="KW-0418">Kinase</keyword>
<proteinExistence type="inferred from homology"/>
<dbReference type="InterPro" id="IPR052562">
    <property type="entry name" value="Ketohexokinase-related"/>
</dbReference>
<dbReference type="AlphaFoldDB" id="A0AAV8UPA3"/>
<gene>
    <name evidence="6" type="ORF">NDN08_000382</name>
</gene>
<name>A0AAV8UPA3_9RHOD</name>
<comment type="similarity">
    <text evidence="1 4">Belongs to the carbohydrate kinase PfkB family.</text>
</comment>
<organism evidence="6 7">
    <name type="scientific">Rhodosorus marinus</name>
    <dbReference type="NCBI Taxonomy" id="101924"/>
    <lineage>
        <taxon>Eukaryota</taxon>
        <taxon>Rhodophyta</taxon>
        <taxon>Stylonematophyceae</taxon>
        <taxon>Stylonematales</taxon>
        <taxon>Stylonemataceae</taxon>
        <taxon>Rhodosorus</taxon>
    </lineage>
</organism>
<dbReference type="InterPro" id="IPR011611">
    <property type="entry name" value="PfkB_dom"/>
</dbReference>
<dbReference type="EMBL" id="JAMWBK010000006">
    <property type="protein sequence ID" value="KAJ8903849.1"/>
    <property type="molecule type" value="Genomic_DNA"/>
</dbReference>
<protein>
    <recommendedName>
        <fullName evidence="5">Carbohydrate kinase PfkB domain-containing protein</fullName>
    </recommendedName>
</protein>